<proteinExistence type="predicted"/>
<reference evidence="1 2" key="1">
    <citation type="submission" date="2014-08" db="EMBL/GenBank/DDBJ databases">
        <title>Draft genome sequence of a novel L-asparaginase producing marine bacterium, Halomonas campaniensis.</title>
        <authorList>
            <person name="Sundarakrishnan B."/>
            <person name="Moushumi Priya A."/>
            <person name="Raman G."/>
            <person name="Sakthivel N."/>
            <person name="Park S."/>
            <person name="Jayachandran S."/>
        </authorList>
    </citation>
    <scope>NUCLEOTIDE SEQUENCE [LARGE SCALE GENOMIC DNA]</scope>
    <source>
        <strain evidence="1 2">SK03</strain>
    </source>
</reference>
<dbReference type="RefSeq" id="WP_170938454.1">
    <property type="nucleotide sequence ID" value="NZ_JPUA01000003.1"/>
</dbReference>
<dbReference type="AlphaFoldDB" id="A0A246S658"/>
<dbReference type="InterPro" id="IPR009061">
    <property type="entry name" value="DNA-bd_dom_put_sf"/>
</dbReference>
<dbReference type="Proteomes" id="UP000197334">
    <property type="component" value="Unassembled WGS sequence"/>
</dbReference>
<keyword evidence="2" id="KW-1185">Reference proteome</keyword>
<comment type="caution">
    <text evidence="1">The sequence shown here is derived from an EMBL/GenBank/DDBJ whole genome shotgun (WGS) entry which is preliminary data.</text>
</comment>
<dbReference type="SUPFAM" id="SSF46955">
    <property type="entry name" value="Putative DNA-binding domain"/>
    <property type="match status" value="1"/>
</dbReference>
<gene>
    <name evidence="1" type="ORF">JI62_01160</name>
</gene>
<evidence type="ECO:0000313" key="2">
    <source>
        <dbReference type="Proteomes" id="UP000197334"/>
    </source>
</evidence>
<organism evidence="1 2">
    <name type="scientific">Halomonas campaniensis</name>
    <dbReference type="NCBI Taxonomy" id="213554"/>
    <lineage>
        <taxon>Bacteria</taxon>
        <taxon>Pseudomonadati</taxon>
        <taxon>Pseudomonadota</taxon>
        <taxon>Gammaproteobacteria</taxon>
        <taxon>Oceanospirillales</taxon>
        <taxon>Halomonadaceae</taxon>
        <taxon>Halomonas</taxon>
    </lineage>
</organism>
<name>A0A246S658_9GAMM</name>
<protein>
    <submittedName>
        <fullName evidence="1">Uncharacterized protein</fullName>
    </submittedName>
</protein>
<dbReference type="Gene3D" id="1.10.10.60">
    <property type="entry name" value="Homeodomain-like"/>
    <property type="match status" value="1"/>
</dbReference>
<sequence length="69" mass="8104">MKENILNVGEAAKMLGVDRTTLWRMHAKYKMIAPPARFSIGRTGYLQSYIEQWMQDRMKEAIEELNQSK</sequence>
<accession>A0A246S658</accession>
<evidence type="ECO:0000313" key="1">
    <source>
        <dbReference type="EMBL" id="OWV31258.1"/>
    </source>
</evidence>
<dbReference type="EMBL" id="JPUA01000003">
    <property type="protein sequence ID" value="OWV31258.1"/>
    <property type="molecule type" value="Genomic_DNA"/>
</dbReference>